<dbReference type="EMBL" id="FOOI01000020">
    <property type="protein sequence ID" value="SFH51797.1"/>
    <property type="molecule type" value="Genomic_DNA"/>
</dbReference>
<dbReference type="EMBL" id="JACBZA010000001">
    <property type="protein sequence ID" value="NYH85991.1"/>
    <property type="molecule type" value="Genomic_DNA"/>
</dbReference>
<proteinExistence type="predicted"/>
<dbReference type="STRING" id="504797.SAMN05421678_1205"/>
<evidence type="ECO:0000256" key="1">
    <source>
        <dbReference type="SAM" id="MobiDB-lite"/>
    </source>
</evidence>
<protein>
    <submittedName>
        <fullName evidence="3">Uncharacterized protein</fullName>
    </submittedName>
</protein>
<dbReference type="AlphaFoldDB" id="A0A1I3AP16"/>
<dbReference type="Proteomes" id="UP000199052">
    <property type="component" value="Unassembled WGS sequence"/>
</dbReference>
<dbReference type="Proteomes" id="UP000533017">
    <property type="component" value="Unassembled WGS sequence"/>
</dbReference>
<gene>
    <name evidence="2" type="ORF">FHR37_004842</name>
    <name evidence="3" type="ORF">SAMN05421678_1205</name>
</gene>
<name>A0A1I3AP16_9ACTN</name>
<evidence type="ECO:0000313" key="2">
    <source>
        <dbReference type="EMBL" id="NYH85991.1"/>
    </source>
</evidence>
<feature type="compositionally biased region" description="Basic and acidic residues" evidence="1">
    <location>
        <begin position="59"/>
        <end position="69"/>
    </location>
</feature>
<reference evidence="3 4" key="1">
    <citation type="submission" date="2016-10" db="EMBL/GenBank/DDBJ databases">
        <authorList>
            <person name="de Groot N.N."/>
        </authorList>
    </citation>
    <scope>NUCLEOTIDE SEQUENCE [LARGE SCALE GENOMIC DNA]</scope>
    <source>
        <strain evidence="3 4">CPCC 202808</strain>
    </source>
</reference>
<organism evidence="3 4">
    <name type="scientific">Actinopolymorpha cephalotaxi</name>
    <dbReference type="NCBI Taxonomy" id="504797"/>
    <lineage>
        <taxon>Bacteria</taxon>
        <taxon>Bacillati</taxon>
        <taxon>Actinomycetota</taxon>
        <taxon>Actinomycetes</taxon>
        <taxon>Propionibacteriales</taxon>
        <taxon>Actinopolymorphaceae</taxon>
        <taxon>Actinopolymorpha</taxon>
    </lineage>
</organism>
<evidence type="ECO:0000313" key="4">
    <source>
        <dbReference type="Proteomes" id="UP000199052"/>
    </source>
</evidence>
<feature type="compositionally biased region" description="Polar residues" evidence="1">
    <location>
        <begin position="14"/>
        <end position="25"/>
    </location>
</feature>
<dbReference type="OrthoDB" id="5196537at2"/>
<dbReference type="RefSeq" id="WP_092888912.1">
    <property type="nucleotide sequence ID" value="NZ_FOOI01000020.1"/>
</dbReference>
<feature type="compositionally biased region" description="Basic and acidic residues" evidence="1">
    <location>
        <begin position="33"/>
        <end position="45"/>
    </location>
</feature>
<reference evidence="2 5" key="2">
    <citation type="submission" date="2020-07" db="EMBL/GenBank/DDBJ databases">
        <title>Sequencing the genomes of 1000 actinobacteria strains.</title>
        <authorList>
            <person name="Klenk H.-P."/>
        </authorList>
    </citation>
    <scope>NUCLEOTIDE SEQUENCE [LARGE SCALE GENOMIC DNA]</scope>
    <source>
        <strain evidence="2 5">DSM 45117</strain>
    </source>
</reference>
<keyword evidence="5" id="KW-1185">Reference proteome</keyword>
<accession>A0A1I3AP16</accession>
<evidence type="ECO:0000313" key="5">
    <source>
        <dbReference type="Proteomes" id="UP000533017"/>
    </source>
</evidence>
<sequence length="69" mass="7386">MQIQKQQVVDFLNQHGQSDKAQAVSQHLPDTIDTDKHADQLKQHGVDPSQLTQGGLGDAAKDVGGKLGL</sequence>
<evidence type="ECO:0000313" key="3">
    <source>
        <dbReference type="EMBL" id="SFH51797.1"/>
    </source>
</evidence>
<feature type="region of interest" description="Disordered" evidence="1">
    <location>
        <begin position="14"/>
        <end position="69"/>
    </location>
</feature>